<evidence type="ECO:0000256" key="3">
    <source>
        <dbReference type="ARBA" id="ARBA00022692"/>
    </source>
</evidence>
<evidence type="ECO:0000256" key="6">
    <source>
        <dbReference type="SAM" id="Phobius"/>
    </source>
</evidence>
<feature type="transmembrane region" description="Helical" evidence="6">
    <location>
        <begin position="216"/>
        <end position="238"/>
    </location>
</feature>
<organism evidence="7 8">
    <name type="scientific">Roseococcus pinisoli</name>
    <dbReference type="NCBI Taxonomy" id="2835040"/>
    <lineage>
        <taxon>Bacteria</taxon>
        <taxon>Pseudomonadati</taxon>
        <taxon>Pseudomonadota</taxon>
        <taxon>Alphaproteobacteria</taxon>
        <taxon>Acetobacterales</taxon>
        <taxon>Roseomonadaceae</taxon>
        <taxon>Roseococcus</taxon>
    </lineage>
</organism>
<accession>A0ABS5Q9K7</accession>
<feature type="transmembrane region" description="Helical" evidence="6">
    <location>
        <begin position="184"/>
        <end position="204"/>
    </location>
</feature>
<protein>
    <submittedName>
        <fullName evidence="7">YihY/virulence factor BrkB family protein</fullName>
    </submittedName>
</protein>
<feature type="transmembrane region" description="Helical" evidence="6">
    <location>
        <begin position="250"/>
        <end position="272"/>
    </location>
</feature>
<dbReference type="EMBL" id="JAHCDA010000001">
    <property type="protein sequence ID" value="MBS7810381.1"/>
    <property type="molecule type" value="Genomic_DNA"/>
</dbReference>
<dbReference type="InterPro" id="IPR017039">
    <property type="entry name" value="Virul_fac_BrkB"/>
</dbReference>
<dbReference type="PIRSF" id="PIRSF035875">
    <property type="entry name" value="RNase_BN"/>
    <property type="match status" value="1"/>
</dbReference>
<keyword evidence="8" id="KW-1185">Reference proteome</keyword>
<sequence length="303" mass="32803">MMAEKSVGTVAKPRQSYWAQAYTVATSDQISLVAAGCAFYAMLALFPAISLCIAFYGVWFNLDTVEPQLEVLSRVLPPDSFELIAQRVHQLVAHPNQGLGWGVVVSSAIALWSASAGVRSLLGALNIAHGQHEQRHWLAFYATAIVITLCAILAVTIGLAFLVALPTILTLLKFPFRDALLLRAASMGVLVCAVLLAIATLYRFGPARRPKYYRVFSIGAVTATLLWLLASVVFSLYVSHFATYDATYGPLGAVIALLTWLYVSVYLVLLGAELDAAVARIREGDTAPPARPAPRRQVPELQT</sequence>
<evidence type="ECO:0000313" key="7">
    <source>
        <dbReference type="EMBL" id="MBS7810381.1"/>
    </source>
</evidence>
<feature type="transmembrane region" description="Helical" evidence="6">
    <location>
        <begin position="99"/>
        <end position="118"/>
    </location>
</feature>
<dbReference type="NCBIfam" id="TIGR00765">
    <property type="entry name" value="yihY_not_rbn"/>
    <property type="match status" value="1"/>
</dbReference>
<comment type="caution">
    <text evidence="7">The sequence shown here is derived from an EMBL/GenBank/DDBJ whole genome shotgun (WGS) entry which is preliminary data.</text>
</comment>
<feature type="transmembrane region" description="Helical" evidence="6">
    <location>
        <begin position="37"/>
        <end position="59"/>
    </location>
</feature>
<evidence type="ECO:0000256" key="5">
    <source>
        <dbReference type="ARBA" id="ARBA00023136"/>
    </source>
</evidence>
<evidence type="ECO:0000313" key="8">
    <source>
        <dbReference type="Proteomes" id="UP000766336"/>
    </source>
</evidence>
<evidence type="ECO:0000256" key="1">
    <source>
        <dbReference type="ARBA" id="ARBA00004651"/>
    </source>
</evidence>
<comment type="subcellular location">
    <subcellularLocation>
        <location evidence="1">Cell membrane</location>
        <topology evidence="1">Multi-pass membrane protein</topology>
    </subcellularLocation>
</comment>
<name>A0ABS5Q9K7_9PROT</name>
<keyword evidence="3 6" id="KW-0812">Transmembrane</keyword>
<keyword evidence="2" id="KW-1003">Cell membrane</keyword>
<evidence type="ECO:0000256" key="2">
    <source>
        <dbReference type="ARBA" id="ARBA00022475"/>
    </source>
</evidence>
<keyword evidence="5 6" id="KW-0472">Membrane</keyword>
<evidence type="ECO:0000256" key="4">
    <source>
        <dbReference type="ARBA" id="ARBA00022989"/>
    </source>
</evidence>
<dbReference type="RefSeq" id="WP_213669002.1">
    <property type="nucleotide sequence ID" value="NZ_JAHCDA010000001.1"/>
</dbReference>
<dbReference type="PANTHER" id="PTHR30213:SF0">
    <property type="entry name" value="UPF0761 MEMBRANE PROTEIN YIHY"/>
    <property type="match status" value="1"/>
</dbReference>
<keyword evidence="4 6" id="KW-1133">Transmembrane helix</keyword>
<dbReference type="Pfam" id="PF03631">
    <property type="entry name" value="Virul_fac_BrkB"/>
    <property type="match status" value="1"/>
</dbReference>
<dbReference type="PANTHER" id="PTHR30213">
    <property type="entry name" value="INNER MEMBRANE PROTEIN YHJD"/>
    <property type="match status" value="1"/>
</dbReference>
<proteinExistence type="predicted"/>
<dbReference type="Proteomes" id="UP000766336">
    <property type="component" value="Unassembled WGS sequence"/>
</dbReference>
<feature type="transmembrane region" description="Helical" evidence="6">
    <location>
        <begin position="138"/>
        <end position="164"/>
    </location>
</feature>
<reference evidence="7 8" key="1">
    <citation type="submission" date="2021-05" db="EMBL/GenBank/DDBJ databases">
        <title>Roseococcus sp. XZZS9, whole genome shotgun sequencing project.</title>
        <authorList>
            <person name="Zhao G."/>
            <person name="Shen L."/>
        </authorList>
    </citation>
    <scope>NUCLEOTIDE SEQUENCE [LARGE SCALE GENOMIC DNA]</scope>
    <source>
        <strain evidence="7 8">XZZS9</strain>
    </source>
</reference>
<gene>
    <name evidence="7" type="ORF">KHU32_05490</name>
</gene>